<proteinExistence type="predicted"/>
<organism evidence="1">
    <name type="scientific">marine metagenome</name>
    <dbReference type="NCBI Taxonomy" id="408172"/>
    <lineage>
        <taxon>unclassified sequences</taxon>
        <taxon>metagenomes</taxon>
        <taxon>ecological metagenomes</taxon>
    </lineage>
</organism>
<evidence type="ECO:0000313" key="1">
    <source>
        <dbReference type="EMBL" id="SVB90890.1"/>
    </source>
</evidence>
<gene>
    <name evidence="1" type="ORF">METZ01_LOCUS243744</name>
</gene>
<evidence type="ECO:0008006" key="2">
    <source>
        <dbReference type="Google" id="ProtNLM"/>
    </source>
</evidence>
<dbReference type="InterPro" id="IPR036291">
    <property type="entry name" value="NAD(P)-bd_dom_sf"/>
</dbReference>
<reference evidence="1" key="1">
    <citation type="submission" date="2018-05" db="EMBL/GenBank/DDBJ databases">
        <authorList>
            <person name="Lanie J.A."/>
            <person name="Ng W.-L."/>
            <person name="Kazmierczak K.M."/>
            <person name="Andrzejewski T.M."/>
            <person name="Davidsen T.M."/>
            <person name="Wayne K.J."/>
            <person name="Tettelin H."/>
            <person name="Glass J.I."/>
            <person name="Rusch D."/>
            <person name="Podicherti R."/>
            <person name="Tsui H.-C.T."/>
            <person name="Winkler M.E."/>
        </authorList>
    </citation>
    <scope>NUCLEOTIDE SEQUENCE</scope>
</reference>
<sequence length="101" mass="11102">MERIHFGLAGLGHGGIGWLKHFQKIDGYRITVLCGRYKATHELALSHVSERLDVCMYEGYEGFLVESDVDAVALCVGCREQGRQVVQALGAGMYINATGTR</sequence>
<name>A0A382HUC2_9ZZZZ</name>
<dbReference type="EMBL" id="UINC01063347">
    <property type="protein sequence ID" value="SVB90890.1"/>
    <property type="molecule type" value="Genomic_DNA"/>
</dbReference>
<protein>
    <recommendedName>
        <fullName evidence="2">Gfo/Idh/MocA-like oxidoreductase N-terminal domain-containing protein</fullName>
    </recommendedName>
</protein>
<dbReference type="Gene3D" id="3.40.50.720">
    <property type="entry name" value="NAD(P)-binding Rossmann-like Domain"/>
    <property type="match status" value="1"/>
</dbReference>
<accession>A0A382HUC2</accession>
<dbReference type="SUPFAM" id="SSF51735">
    <property type="entry name" value="NAD(P)-binding Rossmann-fold domains"/>
    <property type="match status" value="1"/>
</dbReference>
<dbReference type="AlphaFoldDB" id="A0A382HUC2"/>